<keyword evidence="5" id="KW-0159">Chromosome partition</keyword>
<feature type="compositionally biased region" description="Polar residues" evidence="8">
    <location>
        <begin position="787"/>
        <end position="837"/>
    </location>
</feature>
<keyword evidence="7" id="KW-0539">Nucleus</keyword>
<feature type="region of interest" description="Disordered" evidence="8">
    <location>
        <begin position="142"/>
        <end position="243"/>
    </location>
</feature>
<feature type="compositionally biased region" description="Polar residues" evidence="8">
    <location>
        <begin position="210"/>
        <end position="226"/>
    </location>
</feature>
<evidence type="ECO:0000256" key="6">
    <source>
        <dbReference type="ARBA" id="ARBA00023212"/>
    </source>
</evidence>
<evidence type="ECO:0000256" key="8">
    <source>
        <dbReference type="SAM" id="MobiDB-lite"/>
    </source>
</evidence>
<keyword evidence="4" id="KW-0963">Cytoplasm</keyword>
<feature type="compositionally biased region" description="Polar residues" evidence="8">
    <location>
        <begin position="95"/>
        <end position="112"/>
    </location>
</feature>
<evidence type="ECO:0000259" key="9">
    <source>
        <dbReference type="Pfam" id="PF03941"/>
    </source>
</evidence>
<feature type="compositionally biased region" description="Polar residues" evidence="8">
    <location>
        <begin position="399"/>
        <end position="423"/>
    </location>
</feature>
<feature type="compositionally biased region" description="Basic and acidic residues" evidence="8">
    <location>
        <begin position="852"/>
        <end position="904"/>
    </location>
</feature>
<evidence type="ECO:0000256" key="4">
    <source>
        <dbReference type="ARBA" id="ARBA00022490"/>
    </source>
</evidence>
<evidence type="ECO:0000256" key="5">
    <source>
        <dbReference type="ARBA" id="ARBA00022829"/>
    </source>
</evidence>
<dbReference type="PANTHER" id="PTHR13142">
    <property type="entry name" value="INNER CENTROMERE PROTEIN"/>
    <property type="match status" value="1"/>
</dbReference>
<feature type="compositionally biased region" description="Acidic residues" evidence="8">
    <location>
        <begin position="1121"/>
        <end position="1131"/>
    </location>
</feature>
<feature type="compositionally biased region" description="Polar residues" evidence="8">
    <location>
        <begin position="1074"/>
        <end position="1084"/>
    </location>
</feature>
<feature type="compositionally biased region" description="Acidic residues" evidence="8">
    <location>
        <begin position="232"/>
        <end position="243"/>
    </location>
</feature>
<feature type="region of interest" description="Disordered" evidence="8">
    <location>
        <begin position="70"/>
        <end position="112"/>
    </location>
</feature>
<evidence type="ECO:0000256" key="3">
    <source>
        <dbReference type="ARBA" id="ARBA00010042"/>
    </source>
</evidence>
<feature type="region of interest" description="Disordered" evidence="8">
    <location>
        <begin position="264"/>
        <end position="340"/>
    </location>
</feature>
<gene>
    <name evidence="10" type="ORF">PT974_00887</name>
</gene>
<dbReference type="Proteomes" id="UP001338125">
    <property type="component" value="Unassembled WGS sequence"/>
</dbReference>
<name>A0ABR0T295_9HYPO</name>
<feature type="region of interest" description="Disordered" evidence="8">
    <location>
        <begin position="1064"/>
        <end position="1132"/>
    </location>
</feature>
<feature type="compositionally biased region" description="Polar residues" evidence="8">
    <location>
        <begin position="379"/>
        <end position="392"/>
    </location>
</feature>
<comment type="caution">
    <text evidence="10">The sequence shown here is derived from an EMBL/GenBank/DDBJ whole genome shotgun (WGS) entry which is preliminary data.</text>
</comment>
<evidence type="ECO:0000256" key="2">
    <source>
        <dbReference type="ARBA" id="ARBA00004186"/>
    </source>
</evidence>
<feature type="region of interest" description="Disordered" evidence="8">
    <location>
        <begin position="612"/>
        <end position="1036"/>
    </location>
</feature>
<dbReference type="Pfam" id="PF03941">
    <property type="entry name" value="INCENP_ARK-bind"/>
    <property type="match status" value="1"/>
</dbReference>
<keyword evidence="11" id="KW-1185">Reference proteome</keyword>
<feature type="region of interest" description="Disordered" evidence="8">
    <location>
        <begin position="536"/>
        <end position="563"/>
    </location>
</feature>
<reference evidence="10 11" key="1">
    <citation type="submission" date="2024-01" db="EMBL/GenBank/DDBJ databases">
        <title>Complete genome of Cladobotryum mycophilum ATHUM6906.</title>
        <authorList>
            <person name="Christinaki A.C."/>
            <person name="Myridakis A.I."/>
            <person name="Kouvelis V.N."/>
        </authorList>
    </citation>
    <scope>NUCLEOTIDE SEQUENCE [LARGE SCALE GENOMIC DNA]</scope>
    <source>
        <strain evidence="10 11">ATHUM6906</strain>
    </source>
</reference>
<dbReference type="PANTHER" id="PTHR13142:SF1">
    <property type="entry name" value="INNER CENTROMERE PROTEIN"/>
    <property type="match status" value="1"/>
</dbReference>
<dbReference type="EMBL" id="JAVFKD010000001">
    <property type="protein sequence ID" value="KAK5998508.1"/>
    <property type="molecule type" value="Genomic_DNA"/>
</dbReference>
<proteinExistence type="inferred from homology"/>
<sequence>MAAMRGPRLQVGSAAWIAEERSSSLQIVDQEVDEFSYSARNELEWLNEHMASIFNENEINFAETFKTPGKLRSKTPGTIRKQNPQESRMPLSDVFTATPNGPKAQPSSQVNRFKSPQLHALSRPSPLGIKPASPRRVAIFSPKAHEPIHAPQDSGYYGSQDNNAMDGYGHPDPEKTPRIAYDPPALSTSTPLRLSPSRSVARESPERTIQVANQDQVARAFATSSQAHDEESSGESDEEENDVDDYVESYTPLHSPTLNMQVDENSDEMRSPSEASSPIRPLGRKSSLNFASLPAREPLAAGKSNGGRTSRTSCLDNGNNRTSYYQRATGGKSLGNLAKHDSLYDDDQDMMDAEEILAEESEKQPLNHTKTYTQRLQDQITMLGKSQSSGGQTKPAPVPTTQHNTATPKSSPQKEPVATTTTPGAFPEDDDDWIDPPKTVEEVQESRPALSKSFTADIMEGIHSKDTIGQSEFTIPKTRQDGRGVSPQRAPAAMKGFHNLLGHGKSSSVATMPTSSLLLSSDNLALTKTTSVTYPNLTISESHLSDTPSKSPSRSFRDSPLKQVKNKLSSILKSSRGLLASSAAISAEGKSMLSPSPSRLAFHLAPSTESLISRPYSFSHGSDTRSMEEAPSPTKPVARRTRASTEREKEEKRREKEAQHMADQMDKLDRVREEEREKARVFSKEQEKIAAMEKQIVSKTQFERPAVKETPNPMRDSPKKTRVVDDGESKQADRDAEVGDALPAAQAASANKSAGPSQPARAKESKRPVKPTKEISIKAKQAPTVIRVNTSSQTSQYHPAGNRISTASHEVTGLSTSQMSTKASKATLQTKPSTQNLKALASVGRAKGLELTAKKKEQEEREAQRRREAKAEMDKKRAAVQEEQRRLDEEKKNAHRQAALEKAKQTRAPPPAVRSQPNGPPDATLLQQKTDSQPARPPSRVAPGMSVSAAAKTGAKRAFGPDTGDEGPGKRPPSRGGPSYQAKDAKRRRTSDAFDDLDAAQPPNIKGPPVRPSGGFKKDLQPKSVFQNGYGNAPHSATRDLFKATVTAQHNSHMKASHPLDMAQISKGPIPFAPNSNGAGSSFKTPARPGTYNGAKSTVKKATRSSPRFQNGETIELPEIQTDDEDEDDETQGMTVAAWADSPDLRRALMRQETMDPTQIFGQPGPLNMEEVFNKSKDKWHKFRQRTSSANWSGLDRLTEDDIRKDMAARDKMRRDGGWSYEMSKDMM</sequence>
<feature type="compositionally biased region" description="Polar residues" evidence="8">
    <location>
        <begin position="306"/>
        <end position="326"/>
    </location>
</feature>
<feature type="compositionally biased region" description="Basic and acidic residues" evidence="8">
    <location>
        <begin position="643"/>
        <end position="691"/>
    </location>
</feature>
<comment type="subcellular location">
    <subcellularLocation>
        <location evidence="2">Cytoplasm</location>
        <location evidence="2">Cytoskeleton</location>
        <location evidence="2">Spindle</location>
    </subcellularLocation>
    <subcellularLocation>
        <location evidence="1">Nucleus</location>
    </subcellularLocation>
</comment>
<feature type="domain" description="Inner centromere protein ARK-binding" evidence="9">
    <location>
        <begin position="1119"/>
        <end position="1173"/>
    </location>
</feature>
<accession>A0ABR0T295</accession>
<feature type="compositionally biased region" description="Low complexity" evidence="8">
    <location>
        <begin position="741"/>
        <end position="754"/>
    </location>
</feature>
<evidence type="ECO:0000256" key="1">
    <source>
        <dbReference type="ARBA" id="ARBA00004123"/>
    </source>
</evidence>
<evidence type="ECO:0000313" key="11">
    <source>
        <dbReference type="Proteomes" id="UP001338125"/>
    </source>
</evidence>
<evidence type="ECO:0000256" key="7">
    <source>
        <dbReference type="ARBA" id="ARBA00023242"/>
    </source>
</evidence>
<feature type="region of interest" description="Disordered" evidence="8">
    <location>
        <begin position="379"/>
        <end position="490"/>
    </location>
</feature>
<protein>
    <submittedName>
        <fullName evidence="10">Inner centromere protein-related protein pic1</fullName>
    </submittedName>
</protein>
<keyword evidence="6" id="KW-0206">Cytoskeleton</keyword>
<organism evidence="10 11">
    <name type="scientific">Cladobotryum mycophilum</name>
    <dbReference type="NCBI Taxonomy" id="491253"/>
    <lineage>
        <taxon>Eukaryota</taxon>
        <taxon>Fungi</taxon>
        <taxon>Dikarya</taxon>
        <taxon>Ascomycota</taxon>
        <taxon>Pezizomycotina</taxon>
        <taxon>Sordariomycetes</taxon>
        <taxon>Hypocreomycetidae</taxon>
        <taxon>Hypocreales</taxon>
        <taxon>Hypocreaceae</taxon>
        <taxon>Cladobotryum</taxon>
    </lineage>
</organism>
<dbReference type="InterPro" id="IPR005635">
    <property type="entry name" value="Inner_centromere_prot_ARK-bd"/>
</dbReference>
<evidence type="ECO:0000313" key="10">
    <source>
        <dbReference type="EMBL" id="KAK5998508.1"/>
    </source>
</evidence>
<feature type="compositionally biased region" description="Basic and acidic residues" evidence="8">
    <location>
        <begin position="761"/>
        <end position="777"/>
    </location>
</feature>
<feature type="compositionally biased region" description="Low complexity" evidence="8">
    <location>
        <begin position="186"/>
        <end position="199"/>
    </location>
</feature>
<feature type="compositionally biased region" description="Basic and acidic residues" evidence="8">
    <location>
        <begin position="716"/>
        <end position="737"/>
    </location>
</feature>
<feature type="compositionally biased region" description="Polar residues" evidence="8">
    <location>
        <begin position="536"/>
        <end position="554"/>
    </location>
</feature>
<feature type="compositionally biased region" description="Polar residues" evidence="8">
    <location>
        <begin position="1104"/>
        <end position="1113"/>
    </location>
</feature>
<comment type="similarity">
    <text evidence="3">Belongs to the INCENP family.</text>
</comment>